<feature type="compositionally biased region" description="Acidic residues" evidence="4">
    <location>
        <begin position="107"/>
        <end position="117"/>
    </location>
</feature>
<dbReference type="SUPFAM" id="SSF50494">
    <property type="entry name" value="Trypsin-like serine proteases"/>
    <property type="match status" value="1"/>
</dbReference>
<feature type="compositionally biased region" description="Low complexity" evidence="4">
    <location>
        <begin position="92"/>
        <end position="106"/>
    </location>
</feature>
<dbReference type="Gene3D" id="2.40.10.120">
    <property type="match status" value="1"/>
</dbReference>
<comment type="similarity">
    <text evidence="1">Belongs to the peptidase S1C family.</text>
</comment>
<dbReference type="RefSeq" id="WP_230273549.1">
    <property type="nucleotide sequence ID" value="NZ_JAJKFW010000022.1"/>
</dbReference>
<dbReference type="PANTHER" id="PTHR22939">
    <property type="entry name" value="SERINE PROTEASE FAMILY S1C HTRA-RELATED"/>
    <property type="match status" value="1"/>
</dbReference>
<dbReference type="SMART" id="SM00228">
    <property type="entry name" value="PDZ"/>
    <property type="match status" value="1"/>
</dbReference>
<dbReference type="InterPro" id="IPR001478">
    <property type="entry name" value="PDZ"/>
</dbReference>
<keyword evidence="7" id="KW-1185">Reference proteome</keyword>
<dbReference type="PANTHER" id="PTHR22939:SF129">
    <property type="entry name" value="SERINE PROTEASE HTRA2, MITOCHONDRIAL"/>
    <property type="match status" value="1"/>
</dbReference>
<evidence type="ECO:0000259" key="5">
    <source>
        <dbReference type="SMART" id="SM00228"/>
    </source>
</evidence>
<dbReference type="Pfam" id="PF13365">
    <property type="entry name" value="Trypsin_2"/>
    <property type="match status" value="1"/>
</dbReference>
<organism evidence="6 7">
    <name type="scientific">Rhodopirellula halodulae</name>
    <dbReference type="NCBI Taxonomy" id="2894198"/>
    <lineage>
        <taxon>Bacteria</taxon>
        <taxon>Pseudomonadati</taxon>
        <taxon>Planctomycetota</taxon>
        <taxon>Planctomycetia</taxon>
        <taxon>Pirellulales</taxon>
        <taxon>Pirellulaceae</taxon>
        <taxon>Rhodopirellula</taxon>
    </lineage>
</organism>
<dbReference type="Pfam" id="PF13180">
    <property type="entry name" value="PDZ_2"/>
    <property type="match status" value="1"/>
</dbReference>
<proteinExistence type="inferred from homology"/>
<dbReference type="InterPro" id="IPR036034">
    <property type="entry name" value="PDZ_sf"/>
</dbReference>
<keyword evidence="2" id="KW-0645">Protease</keyword>
<dbReference type="Gene3D" id="2.30.42.10">
    <property type="match status" value="1"/>
</dbReference>
<evidence type="ECO:0000256" key="1">
    <source>
        <dbReference type="ARBA" id="ARBA00010541"/>
    </source>
</evidence>
<accession>A0ABS8NGK7</accession>
<dbReference type="PRINTS" id="PR00834">
    <property type="entry name" value="PROTEASES2C"/>
</dbReference>
<keyword evidence="3" id="KW-0378">Hydrolase</keyword>
<comment type="caution">
    <text evidence="6">The sequence shown here is derived from an EMBL/GenBank/DDBJ whole genome shotgun (WGS) entry which is preliminary data.</text>
</comment>
<evidence type="ECO:0000256" key="3">
    <source>
        <dbReference type="ARBA" id="ARBA00022801"/>
    </source>
</evidence>
<sequence>MTSRSTLVADISTRCHRPRCHRYCFHGHSFHRHCGWPAALIVMLLGLTFGLHHGSRLHADDAAQVSARTLSKAFRDAARQATPSVVTVSSYGQNVTSSNNTSSDSQDGSDDFQEDLPNEQVQPSPPREFEDGKYELTGLGSGVIINPFHDASDDDASESPDQYWVMTNNHVIVNAKKVTIQFPDETELVAEKVHGDPASDIAVLQVTSDEPLTVAQYGDSTTLDIGDWVLAIGSPFKLEATVSAGIISAKNRILKQIRRSRLLQTDAAINPGNSGGPLVDLDGNVVAINTAIATRNGSYQGIGFAIPIDQAKWLARELAKYGTVRRSTLGITTAELTAKIAKKVRLPEGLGVLVYEIIRNSAADRAGLKQLDVITEFAGQPVHKPIDLRDAIERQPVGSKQSFKIIRGGEEMELEATLAPVDDPTASSGEEE</sequence>
<dbReference type="SUPFAM" id="SSF50156">
    <property type="entry name" value="PDZ domain-like"/>
    <property type="match status" value="1"/>
</dbReference>
<gene>
    <name evidence="6" type="ORF">LOC71_10315</name>
</gene>
<dbReference type="InterPro" id="IPR001940">
    <property type="entry name" value="Peptidase_S1C"/>
</dbReference>
<evidence type="ECO:0000313" key="6">
    <source>
        <dbReference type="EMBL" id="MCC9642670.1"/>
    </source>
</evidence>
<evidence type="ECO:0000313" key="7">
    <source>
        <dbReference type="Proteomes" id="UP001430306"/>
    </source>
</evidence>
<feature type="region of interest" description="Disordered" evidence="4">
    <location>
        <begin position="85"/>
        <end position="133"/>
    </location>
</feature>
<dbReference type="Proteomes" id="UP001430306">
    <property type="component" value="Unassembled WGS sequence"/>
</dbReference>
<feature type="domain" description="PDZ" evidence="5">
    <location>
        <begin position="327"/>
        <end position="409"/>
    </location>
</feature>
<name>A0ABS8NGK7_9BACT</name>
<dbReference type="InterPro" id="IPR009003">
    <property type="entry name" value="Peptidase_S1_PA"/>
</dbReference>
<protein>
    <submittedName>
        <fullName evidence="6">Trypsin-like peptidase domain-containing protein</fullName>
    </submittedName>
</protein>
<dbReference type="EMBL" id="JAJKFW010000022">
    <property type="protein sequence ID" value="MCC9642670.1"/>
    <property type="molecule type" value="Genomic_DNA"/>
</dbReference>
<evidence type="ECO:0000256" key="2">
    <source>
        <dbReference type="ARBA" id="ARBA00022670"/>
    </source>
</evidence>
<evidence type="ECO:0000256" key="4">
    <source>
        <dbReference type="SAM" id="MobiDB-lite"/>
    </source>
</evidence>
<reference evidence="6" key="1">
    <citation type="submission" date="2021-11" db="EMBL/GenBank/DDBJ databases">
        <title>Genome sequence.</title>
        <authorList>
            <person name="Sun Q."/>
        </authorList>
    </citation>
    <scope>NUCLEOTIDE SEQUENCE</scope>
    <source>
        <strain evidence="6">JC740</strain>
    </source>
</reference>